<comment type="caution">
    <text evidence="3">The sequence shown here is derived from an EMBL/GenBank/DDBJ whole genome shotgun (WGS) entry which is preliminary data.</text>
</comment>
<evidence type="ECO:0000313" key="3">
    <source>
        <dbReference type="EMBL" id="KAJ9538885.1"/>
    </source>
</evidence>
<keyword evidence="4" id="KW-1185">Reference proteome</keyword>
<evidence type="ECO:0000259" key="2">
    <source>
        <dbReference type="Pfam" id="PF14111"/>
    </source>
</evidence>
<proteinExistence type="predicted"/>
<dbReference type="AlphaFoldDB" id="A0AA38SMH0"/>
<protein>
    <recommendedName>
        <fullName evidence="2">DUF4283 domain-containing protein</fullName>
    </recommendedName>
</protein>
<feature type="region of interest" description="Disordered" evidence="1">
    <location>
        <begin position="30"/>
        <end position="56"/>
    </location>
</feature>
<dbReference type="Pfam" id="PF14111">
    <property type="entry name" value="DUF4283"/>
    <property type="match status" value="1"/>
</dbReference>
<dbReference type="InterPro" id="IPR040256">
    <property type="entry name" value="At4g02000-like"/>
</dbReference>
<sequence length="260" mass="28272">MEDSLEDAMDLIVSGSSHLGVADTAIVVEDVGSDDVSEPDKSDNPGTGDDQHISRKSEFERLEVDSRLKTPKDGKGNKSFADAVGSTGDEQKALEFFPLADKSQCSVKIPVELAKRASLSFITTVCASQWGKFGFIDAMLNENGIFFFKFETEGGALQVVNLGSVMINGVPFFLLPWDPTRGISKPQHTSCPLWVKIHNIPLVAFNNEGISRIASALGIPIRMDACTVGNRGIQEHAQRNKTRFPIKDPIPNHTDTIKGV</sequence>
<evidence type="ECO:0000313" key="4">
    <source>
        <dbReference type="Proteomes" id="UP001172457"/>
    </source>
</evidence>
<feature type="compositionally biased region" description="Basic and acidic residues" evidence="1">
    <location>
        <begin position="38"/>
        <end position="56"/>
    </location>
</feature>
<dbReference type="InterPro" id="IPR025558">
    <property type="entry name" value="DUF4283"/>
</dbReference>
<organism evidence="3 4">
    <name type="scientific">Centaurea solstitialis</name>
    <name type="common">yellow star-thistle</name>
    <dbReference type="NCBI Taxonomy" id="347529"/>
    <lineage>
        <taxon>Eukaryota</taxon>
        <taxon>Viridiplantae</taxon>
        <taxon>Streptophyta</taxon>
        <taxon>Embryophyta</taxon>
        <taxon>Tracheophyta</taxon>
        <taxon>Spermatophyta</taxon>
        <taxon>Magnoliopsida</taxon>
        <taxon>eudicotyledons</taxon>
        <taxon>Gunneridae</taxon>
        <taxon>Pentapetalae</taxon>
        <taxon>asterids</taxon>
        <taxon>campanulids</taxon>
        <taxon>Asterales</taxon>
        <taxon>Asteraceae</taxon>
        <taxon>Carduoideae</taxon>
        <taxon>Cardueae</taxon>
        <taxon>Centaureinae</taxon>
        <taxon>Centaurea</taxon>
    </lineage>
</organism>
<dbReference type="EMBL" id="JARYMX010000008">
    <property type="protein sequence ID" value="KAJ9538885.1"/>
    <property type="molecule type" value="Genomic_DNA"/>
</dbReference>
<accession>A0AA38SMH0</accession>
<gene>
    <name evidence="3" type="ORF">OSB04_031618</name>
</gene>
<dbReference type="PANTHER" id="PTHR31286">
    <property type="entry name" value="GLYCINE-RICH CELL WALL STRUCTURAL PROTEIN 1.8-LIKE"/>
    <property type="match status" value="1"/>
</dbReference>
<evidence type="ECO:0000256" key="1">
    <source>
        <dbReference type="SAM" id="MobiDB-lite"/>
    </source>
</evidence>
<dbReference type="Proteomes" id="UP001172457">
    <property type="component" value="Chromosome 8"/>
</dbReference>
<name>A0AA38SMH0_9ASTR</name>
<dbReference type="PANTHER" id="PTHR31286:SF99">
    <property type="entry name" value="DUF4283 DOMAIN-CONTAINING PROTEIN"/>
    <property type="match status" value="1"/>
</dbReference>
<reference evidence="3" key="1">
    <citation type="submission" date="2023-03" db="EMBL/GenBank/DDBJ databases">
        <title>Chromosome-scale reference genome and RAD-based genetic map of yellow starthistle (Centaurea solstitialis) reveal putative structural variation and QTLs associated with invader traits.</title>
        <authorList>
            <person name="Reatini B."/>
            <person name="Cang F.A."/>
            <person name="Jiang Q."/>
            <person name="Mckibben M.T.W."/>
            <person name="Barker M.S."/>
            <person name="Rieseberg L.H."/>
            <person name="Dlugosch K.M."/>
        </authorList>
    </citation>
    <scope>NUCLEOTIDE SEQUENCE</scope>
    <source>
        <strain evidence="3">CAN-66</strain>
        <tissue evidence="3">Leaf</tissue>
    </source>
</reference>
<feature type="domain" description="DUF4283" evidence="2">
    <location>
        <begin position="118"/>
        <end position="180"/>
    </location>
</feature>